<reference evidence="3" key="1">
    <citation type="journal article" date="2017" name="Cell">
        <title>Insights into land plant evolution garnered from the Marchantia polymorpha genome.</title>
        <authorList>
            <person name="Bowman J.L."/>
            <person name="Kohchi T."/>
            <person name="Yamato K.T."/>
            <person name="Jenkins J."/>
            <person name="Shu S."/>
            <person name="Ishizaki K."/>
            <person name="Yamaoka S."/>
            <person name="Nishihama R."/>
            <person name="Nakamura Y."/>
            <person name="Berger F."/>
            <person name="Adam C."/>
            <person name="Aki S.S."/>
            <person name="Althoff F."/>
            <person name="Araki T."/>
            <person name="Arteaga-Vazquez M.A."/>
            <person name="Balasubrmanian S."/>
            <person name="Barry K."/>
            <person name="Bauer D."/>
            <person name="Boehm C.R."/>
            <person name="Briginshaw L."/>
            <person name="Caballero-Perez J."/>
            <person name="Catarino B."/>
            <person name="Chen F."/>
            <person name="Chiyoda S."/>
            <person name="Chovatia M."/>
            <person name="Davies K.M."/>
            <person name="Delmans M."/>
            <person name="Demura T."/>
            <person name="Dierschke T."/>
            <person name="Dolan L."/>
            <person name="Dorantes-Acosta A.E."/>
            <person name="Eklund D.M."/>
            <person name="Florent S.N."/>
            <person name="Flores-Sandoval E."/>
            <person name="Fujiyama A."/>
            <person name="Fukuzawa H."/>
            <person name="Galik B."/>
            <person name="Grimanelli D."/>
            <person name="Grimwood J."/>
            <person name="Grossniklaus U."/>
            <person name="Hamada T."/>
            <person name="Haseloff J."/>
            <person name="Hetherington A.J."/>
            <person name="Higo A."/>
            <person name="Hirakawa Y."/>
            <person name="Hundley H.N."/>
            <person name="Ikeda Y."/>
            <person name="Inoue K."/>
            <person name="Inoue S.I."/>
            <person name="Ishida S."/>
            <person name="Jia Q."/>
            <person name="Kakita M."/>
            <person name="Kanazawa T."/>
            <person name="Kawai Y."/>
            <person name="Kawashima T."/>
            <person name="Kennedy M."/>
            <person name="Kinose K."/>
            <person name="Kinoshita T."/>
            <person name="Kohara Y."/>
            <person name="Koide E."/>
            <person name="Komatsu K."/>
            <person name="Kopischke S."/>
            <person name="Kubo M."/>
            <person name="Kyozuka J."/>
            <person name="Lagercrantz U."/>
            <person name="Lin S.S."/>
            <person name="Lindquist E."/>
            <person name="Lipzen A.M."/>
            <person name="Lu C.W."/>
            <person name="De Luna E."/>
            <person name="Martienssen R.A."/>
            <person name="Minamino N."/>
            <person name="Mizutani M."/>
            <person name="Mizutani M."/>
            <person name="Mochizuki N."/>
            <person name="Monte I."/>
            <person name="Mosher R."/>
            <person name="Nagasaki H."/>
            <person name="Nakagami H."/>
            <person name="Naramoto S."/>
            <person name="Nishitani K."/>
            <person name="Ohtani M."/>
            <person name="Okamoto T."/>
            <person name="Okumura M."/>
            <person name="Phillips J."/>
            <person name="Pollak B."/>
            <person name="Reinders A."/>
            <person name="Rovekamp M."/>
            <person name="Sano R."/>
            <person name="Sawa S."/>
            <person name="Schmid M.W."/>
            <person name="Shirakawa M."/>
            <person name="Solano R."/>
            <person name="Spunde A."/>
            <person name="Suetsugu N."/>
            <person name="Sugano S."/>
            <person name="Sugiyama A."/>
            <person name="Sun R."/>
            <person name="Suzuki Y."/>
            <person name="Takenaka M."/>
            <person name="Takezawa D."/>
            <person name="Tomogane H."/>
            <person name="Tsuzuki M."/>
            <person name="Ueda T."/>
            <person name="Umeda M."/>
            <person name="Ward J.M."/>
            <person name="Watanabe Y."/>
            <person name="Yazaki K."/>
            <person name="Yokoyama R."/>
            <person name="Yoshitake Y."/>
            <person name="Yotsui I."/>
            <person name="Zachgo S."/>
            <person name="Schmutz J."/>
        </authorList>
    </citation>
    <scope>NUCLEOTIDE SEQUENCE [LARGE SCALE GENOMIC DNA]</scope>
    <source>
        <strain evidence="3">Tak-1</strain>
    </source>
</reference>
<protein>
    <submittedName>
        <fullName evidence="2">Uncharacterized protein</fullName>
    </submittedName>
</protein>
<name>A0A2R6X992_MARPO</name>
<proteinExistence type="predicted"/>
<feature type="region of interest" description="Disordered" evidence="1">
    <location>
        <begin position="1"/>
        <end position="72"/>
    </location>
</feature>
<accession>A0A2R6X992</accession>
<feature type="compositionally biased region" description="Basic residues" evidence="1">
    <location>
        <begin position="179"/>
        <end position="189"/>
    </location>
</feature>
<feature type="compositionally biased region" description="Basic and acidic residues" evidence="1">
    <location>
        <begin position="190"/>
        <end position="230"/>
    </location>
</feature>
<feature type="compositionally biased region" description="Basic and acidic residues" evidence="1">
    <location>
        <begin position="155"/>
        <end position="178"/>
    </location>
</feature>
<feature type="region of interest" description="Disordered" evidence="1">
    <location>
        <begin position="136"/>
        <end position="308"/>
    </location>
</feature>
<evidence type="ECO:0000313" key="3">
    <source>
        <dbReference type="Proteomes" id="UP000244005"/>
    </source>
</evidence>
<gene>
    <name evidence="2" type="ORF">MARPO_0028s0007</name>
</gene>
<dbReference type="AlphaFoldDB" id="A0A2R6X992"/>
<organism evidence="2 3">
    <name type="scientific">Marchantia polymorpha</name>
    <name type="common">Common liverwort</name>
    <name type="synonym">Marchantia aquatica</name>
    <dbReference type="NCBI Taxonomy" id="3197"/>
    <lineage>
        <taxon>Eukaryota</taxon>
        <taxon>Viridiplantae</taxon>
        <taxon>Streptophyta</taxon>
        <taxon>Embryophyta</taxon>
        <taxon>Marchantiophyta</taxon>
        <taxon>Marchantiopsida</taxon>
        <taxon>Marchantiidae</taxon>
        <taxon>Marchantiales</taxon>
        <taxon>Marchantiaceae</taxon>
        <taxon>Marchantia</taxon>
    </lineage>
</organism>
<evidence type="ECO:0000256" key="1">
    <source>
        <dbReference type="SAM" id="MobiDB-lite"/>
    </source>
</evidence>
<sequence length="308" mass="34696">MGSEEQGLGPSGQARAWEQRSREKIRGRRTNGGAKCIVGLTWRDTPAAGGGQARSRIERRAGTGSGTRRRGEDCYRLARSEWLSSEGREGKSSEGKGKQPRLVVFALLHSSSRLTTLPPPPPPLLLLLLHLPASRASQPASDPARIRASSGAERQTYDSRASRREGRKEGRKWKETKEKLRKGRGGKKKQKEEREWKEGREEGRKERDGRKSFSLRERGAARTDGREVLCLRRKRRERGGERGRRRTGGELERSRLRRQGAGGRRGRRRQRRDETEGETRGDEGGTRSGERRGGTNGWRGAPRSNFET</sequence>
<dbReference type="EMBL" id="KZ772700">
    <property type="protein sequence ID" value="PTQ42680.1"/>
    <property type="molecule type" value="Genomic_DNA"/>
</dbReference>
<dbReference type="Proteomes" id="UP000244005">
    <property type="component" value="Unassembled WGS sequence"/>
</dbReference>
<evidence type="ECO:0000313" key="2">
    <source>
        <dbReference type="EMBL" id="PTQ42680.1"/>
    </source>
</evidence>
<keyword evidence="3" id="KW-1185">Reference proteome</keyword>
<feature type="compositionally biased region" description="Basic and acidic residues" evidence="1">
    <location>
        <begin position="238"/>
        <end position="254"/>
    </location>
</feature>
<feature type="compositionally biased region" description="Basic and acidic residues" evidence="1">
    <location>
        <begin position="271"/>
        <end position="293"/>
    </location>
</feature>